<organism evidence="1 2">
    <name type="scientific">Mesoterricola silvestris</name>
    <dbReference type="NCBI Taxonomy" id="2927979"/>
    <lineage>
        <taxon>Bacteria</taxon>
        <taxon>Pseudomonadati</taxon>
        <taxon>Acidobacteriota</taxon>
        <taxon>Holophagae</taxon>
        <taxon>Holophagales</taxon>
        <taxon>Holophagaceae</taxon>
        <taxon>Mesoterricola</taxon>
    </lineage>
</organism>
<dbReference type="AlphaFoldDB" id="A0AA48GV17"/>
<dbReference type="RefSeq" id="WP_316415255.1">
    <property type="nucleotide sequence ID" value="NZ_AP027080.1"/>
</dbReference>
<dbReference type="Proteomes" id="UP001238179">
    <property type="component" value="Chromosome"/>
</dbReference>
<protein>
    <submittedName>
        <fullName evidence="1">Uncharacterized protein</fullName>
    </submittedName>
</protein>
<dbReference type="KEGG" id="msil:METEAL_15200"/>
<dbReference type="EMBL" id="AP027080">
    <property type="protein sequence ID" value="BDU72346.1"/>
    <property type="molecule type" value="Genomic_DNA"/>
</dbReference>
<evidence type="ECO:0000313" key="2">
    <source>
        <dbReference type="Proteomes" id="UP001238179"/>
    </source>
</evidence>
<name>A0AA48GV17_9BACT</name>
<evidence type="ECO:0000313" key="1">
    <source>
        <dbReference type="EMBL" id="BDU72346.1"/>
    </source>
</evidence>
<keyword evidence="2" id="KW-1185">Reference proteome</keyword>
<accession>A0AA48GV17</accession>
<reference evidence="2" key="1">
    <citation type="journal article" date="2023" name="Int. J. Syst. Evol. Microbiol.">
        <title>Mesoterricola silvestris gen. nov., sp. nov., Mesoterricola sediminis sp. nov., Geothrix oryzae sp. nov., Geothrix edaphica sp. nov., Geothrix rubra sp. nov., and Geothrix limicola sp. nov., six novel members of Acidobacteriota isolated from soils.</title>
        <authorList>
            <person name="Itoh H."/>
            <person name="Sugisawa Y."/>
            <person name="Mise K."/>
            <person name="Xu Z."/>
            <person name="Kuniyasu M."/>
            <person name="Ushijima N."/>
            <person name="Kawano K."/>
            <person name="Kobayashi E."/>
            <person name="Shiratori Y."/>
            <person name="Masuda Y."/>
            <person name="Senoo K."/>
        </authorList>
    </citation>
    <scope>NUCLEOTIDE SEQUENCE [LARGE SCALE GENOMIC DNA]</scope>
    <source>
        <strain evidence="2">W79</strain>
    </source>
</reference>
<sequence>MADDWTKRSLFRAWVKEAKGIIQTRIPKATNIDVADALGLSYNSLKKYLSVAKGNKHRPGETSMKLLGAIVKKDWRTLLDDPSEAPMGIEAEVWDSAAMDARQFANDLFHEGKDLTPEQRKAILEMVRTMGKPNIGHDH</sequence>
<proteinExistence type="predicted"/>
<gene>
    <name evidence="1" type="ORF">METEAL_15200</name>
</gene>